<gene>
    <name evidence="2" type="ORF">BC936DRAFT_138915</name>
</gene>
<evidence type="ECO:0000313" key="2">
    <source>
        <dbReference type="EMBL" id="RUP24489.1"/>
    </source>
</evidence>
<dbReference type="EMBL" id="RBNI01013955">
    <property type="protein sequence ID" value="RUP24489.1"/>
    <property type="molecule type" value="Genomic_DNA"/>
</dbReference>
<sequence>MASTYQDSFVHHTLQKLAVMWAIIRHDGNESHQLPLRLYLISIAYIASFFTSEFIQISRAVAMGFVALGALGYFVKMVDLWGLY</sequence>
<dbReference type="InterPro" id="IPR023391">
    <property type="entry name" value="Prot_translocase_SecE_dom_sf"/>
</dbReference>
<feature type="transmembrane region" description="Helical" evidence="1">
    <location>
        <begin position="34"/>
        <end position="51"/>
    </location>
</feature>
<comment type="caution">
    <text evidence="2">The sequence shown here is derived from an EMBL/GenBank/DDBJ whole genome shotgun (WGS) entry which is preliminary data.</text>
</comment>
<proteinExistence type="predicted"/>
<organism evidence="2 3">
    <name type="scientific">Jimgerdemannia flammicorona</name>
    <dbReference type="NCBI Taxonomy" id="994334"/>
    <lineage>
        <taxon>Eukaryota</taxon>
        <taxon>Fungi</taxon>
        <taxon>Fungi incertae sedis</taxon>
        <taxon>Mucoromycota</taxon>
        <taxon>Mucoromycotina</taxon>
        <taxon>Endogonomycetes</taxon>
        <taxon>Endogonales</taxon>
        <taxon>Endogonaceae</taxon>
        <taxon>Jimgerdemannia</taxon>
    </lineage>
</organism>
<keyword evidence="1" id="KW-0812">Transmembrane</keyword>
<dbReference type="Gene3D" id="1.20.5.820">
    <property type="entry name" value="Preprotein translocase SecE subunit"/>
    <property type="match status" value="1"/>
</dbReference>
<dbReference type="Proteomes" id="UP000268093">
    <property type="component" value="Unassembled WGS sequence"/>
</dbReference>
<evidence type="ECO:0000313" key="3">
    <source>
        <dbReference type="Proteomes" id="UP000268093"/>
    </source>
</evidence>
<keyword evidence="1" id="KW-1133">Transmembrane helix</keyword>
<accession>A0A433BDT9</accession>
<keyword evidence="1" id="KW-0472">Membrane</keyword>
<evidence type="ECO:0000256" key="1">
    <source>
        <dbReference type="SAM" id="Phobius"/>
    </source>
</evidence>
<reference evidence="2 3" key="1">
    <citation type="journal article" date="2018" name="New Phytol.">
        <title>Phylogenomics of Endogonaceae and evolution of mycorrhizas within Mucoromycota.</title>
        <authorList>
            <person name="Chang Y."/>
            <person name="Desiro A."/>
            <person name="Na H."/>
            <person name="Sandor L."/>
            <person name="Lipzen A."/>
            <person name="Clum A."/>
            <person name="Barry K."/>
            <person name="Grigoriev I.V."/>
            <person name="Martin F.M."/>
            <person name="Stajich J.E."/>
            <person name="Smith M.E."/>
            <person name="Bonito G."/>
            <person name="Spatafora J.W."/>
        </authorList>
    </citation>
    <scope>NUCLEOTIDE SEQUENCE [LARGE SCALE GENOMIC DNA]</scope>
    <source>
        <strain evidence="2 3">GMNB39</strain>
    </source>
</reference>
<protein>
    <submittedName>
        <fullName evidence="2">Uncharacterized protein</fullName>
    </submittedName>
</protein>
<feature type="transmembrane region" description="Helical" evidence="1">
    <location>
        <begin position="57"/>
        <end position="75"/>
    </location>
</feature>
<name>A0A433BDT9_9FUNG</name>
<dbReference type="OrthoDB" id="2401875at2759"/>
<dbReference type="AlphaFoldDB" id="A0A433BDT9"/>
<keyword evidence="3" id="KW-1185">Reference proteome</keyword>